<feature type="chain" id="PRO_5042823835" evidence="2">
    <location>
        <begin position="30"/>
        <end position="126"/>
    </location>
</feature>
<evidence type="ECO:0000313" key="3">
    <source>
        <dbReference type="EMBL" id="KAK7269884.1"/>
    </source>
</evidence>
<reference evidence="3 4" key="1">
    <citation type="submission" date="2024-01" db="EMBL/GenBank/DDBJ databases">
        <title>The genomes of 5 underutilized Papilionoideae crops provide insights into root nodulation and disease resistanc.</title>
        <authorList>
            <person name="Yuan L."/>
        </authorList>
    </citation>
    <scope>NUCLEOTIDE SEQUENCE [LARGE SCALE GENOMIC DNA]</scope>
    <source>
        <strain evidence="3">ZHUSHIDOU_FW_LH</strain>
        <tissue evidence="3">Leaf</tissue>
    </source>
</reference>
<dbReference type="PANTHER" id="PTHR34663:SF8">
    <property type="entry name" value="PROTEIN, PUTATIVE-RELATED"/>
    <property type="match status" value="1"/>
</dbReference>
<organism evidence="3 4">
    <name type="scientific">Crotalaria pallida</name>
    <name type="common">Smooth rattlebox</name>
    <name type="synonym">Crotalaria striata</name>
    <dbReference type="NCBI Taxonomy" id="3830"/>
    <lineage>
        <taxon>Eukaryota</taxon>
        <taxon>Viridiplantae</taxon>
        <taxon>Streptophyta</taxon>
        <taxon>Embryophyta</taxon>
        <taxon>Tracheophyta</taxon>
        <taxon>Spermatophyta</taxon>
        <taxon>Magnoliopsida</taxon>
        <taxon>eudicotyledons</taxon>
        <taxon>Gunneridae</taxon>
        <taxon>Pentapetalae</taxon>
        <taxon>rosids</taxon>
        <taxon>fabids</taxon>
        <taxon>Fabales</taxon>
        <taxon>Fabaceae</taxon>
        <taxon>Papilionoideae</taxon>
        <taxon>50 kb inversion clade</taxon>
        <taxon>genistoids sensu lato</taxon>
        <taxon>core genistoids</taxon>
        <taxon>Crotalarieae</taxon>
        <taxon>Crotalaria</taxon>
    </lineage>
</organism>
<accession>A0AAN9F6W5</accession>
<dbReference type="PANTHER" id="PTHR34663">
    <property type="entry name" value="OS06G0637400 PROTEIN"/>
    <property type="match status" value="1"/>
</dbReference>
<sequence length="126" mass="13130">MDTKLKSITLLTLILLASFFSTMLSVSEARPMPLKNGIVREVDGVFRTLKSSGPSPGVGHKNKQLQNLGGMKDSGPSSGVGHKHKNLQNLGGMKDSGPSPGEGHGIKTFQDIGAIKNSGPSPGEGH</sequence>
<name>A0AAN9F6W5_CROPI</name>
<dbReference type="InterPro" id="IPR044700">
    <property type="entry name" value="PIP2/PIPL1"/>
</dbReference>
<dbReference type="GO" id="GO:0050793">
    <property type="term" value="P:regulation of developmental process"/>
    <property type="evidence" value="ECO:0007669"/>
    <property type="project" value="InterPro"/>
</dbReference>
<keyword evidence="4" id="KW-1185">Reference proteome</keyword>
<evidence type="ECO:0000313" key="4">
    <source>
        <dbReference type="Proteomes" id="UP001372338"/>
    </source>
</evidence>
<gene>
    <name evidence="3" type="ORF">RIF29_22670</name>
</gene>
<dbReference type="GO" id="GO:0045087">
    <property type="term" value="P:innate immune response"/>
    <property type="evidence" value="ECO:0007669"/>
    <property type="project" value="InterPro"/>
</dbReference>
<protein>
    <submittedName>
        <fullName evidence="3">Uncharacterized protein</fullName>
    </submittedName>
</protein>
<dbReference type="AlphaFoldDB" id="A0AAN9F6W5"/>
<dbReference type="EMBL" id="JAYWIO010000004">
    <property type="protein sequence ID" value="KAK7269884.1"/>
    <property type="molecule type" value="Genomic_DNA"/>
</dbReference>
<evidence type="ECO:0000256" key="2">
    <source>
        <dbReference type="SAM" id="SignalP"/>
    </source>
</evidence>
<keyword evidence="2" id="KW-0732">Signal</keyword>
<evidence type="ECO:0000256" key="1">
    <source>
        <dbReference type="SAM" id="MobiDB-lite"/>
    </source>
</evidence>
<proteinExistence type="predicted"/>
<dbReference type="Proteomes" id="UP001372338">
    <property type="component" value="Unassembled WGS sequence"/>
</dbReference>
<feature type="region of interest" description="Disordered" evidence="1">
    <location>
        <begin position="50"/>
        <end position="126"/>
    </location>
</feature>
<comment type="caution">
    <text evidence="3">The sequence shown here is derived from an EMBL/GenBank/DDBJ whole genome shotgun (WGS) entry which is preliminary data.</text>
</comment>
<feature type="signal peptide" evidence="2">
    <location>
        <begin position="1"/>
        <end position="29"/>
    </location>
</feature>